<dbReference type="Gene3D" id="3.90.1340.10">
    <property type="entry name" value="Phage tail collar domain"/>
    <property type="match status" value="1"/>
</dbReference>
<reference evidence="2" key="1">
    <citation type="submission" date="2018-06" db="EMBL/GenBank/DDBJ databases">
        <authorList>
            <person name="Zhirakovskaya E."/>
        </authorList>
    </citation>
    <scope>NUCLEOTIDE SEQUENCE</scope>
</reference>
<evidence type="ECO:0000259" key="1">
    <source>
        <dbReference type="Pfam" id="PF07484"/>
    </source>
</evidence>
<dbReference type="AlphaFoldDB" id="A0A3B1BHP0"/>
<accession>A0A3B1BHP0</accession>
<gene>
    <name evidence="2" type="ORF">MNBD_GAMMA26-484</name>
</gene>
<sequence length="194" mass="20177">MSEPFIGQISMFGFNFAPRGWSFCSGQILSISQNTALFSLLGTTYGGDGRSTFALPDFRGRFPMSYGAGPGLPSYPIGMRSGRYAHQITLPELPSHTHGASVEVTSATLAASTEGGSIAKAEANAYIASQSSLGADKNFIPNGSEGTTANLSGITVSSTATIQNTGGSQAMNITNPFLAINFSIALMGIYPSRN</sequence>
<dbReference type="InterPro" id="IPR011083">
    <property type="entry name" value="Phage_tail_collar_dom"/>
</dbReference>
<name>A0A3B1BHP0_9ZZZZ</name>
<dbReference type="Pfam" id="PF07484">
    <property type="entry name" value="Collar"/>
    <property type="match status" value="1"/>
</dbReference>
<dbReference type="SUPFAM" id="SSF88874">
    <property type="entry name" value="Receptor-binding domain of short tail fibre protein gp12"/>
    <property type="match status" value="1"/>
</dbReference>
<dbReference type="EMBL" id="UOFX01000059">
    <property type="protein sequence ID" value="VAX10040.1"/>
    <property type="molecule type" value="Genomic_DNA"/>
</dbReference>
<organism evidence="2">
    <name type="scientific">hydrothermal vent metagenome</name>
    <dbReference type="NCBI Taxonomy" id="652676"/>
    <lineage>
        <taxon>unclassified sequences</taxon>
        <taxon>metagenomes</taxon>
        <taxon>ecological metagenomes</taxon>
    </lineage>
</organism>
<feature type="domain" description="Phage tail collar" evidence="1">
    <location>
        <begin position="7"/>
        <end position="63"/>
    </location>
</feature>
<protein>
    <submittedName>
        <fullName evidence="2">Microcystin dependent protein</fullName>
    </submittedName>
</protein>
<evidence type="ECO:0000313" key="2">
    <source>
        <dbReference type="EMBL" id="VAX10040.1"/>
    </source>
</evidence>
<dbReference type="InterPro" id="IPR037053">
    <property type="entry name" value="Phage_tail_collar_dom_sf"/>
</dbReference>
<proteinExistence type="predicted"/>